<dbReference type="InterPro" id="IPR012429">
    <property type="entry name" value="HGSNAT_cat"/>
</dbReference>
<feature type="domain" description="Heparan-alpha-glucosaminide N-acetyltransferase catalytic" evidence="3">
    <location>
        <begin position="26"/>
        <end position="259"/>
    </location>
</feature>
<feature type="transmembrane region" description="Helical" evidence="2">
    <location>
        <begin position="244"/>
        <end position="268"/>
    </location>
</feature>
<keyword evidence="2" id="KW-0812">Transmembrane</keyword>
<reference evidence="4" key="1">
    <citation type="submission" date="2019-08" db="EMBL/GenBank/DDBJ databases">
        <authorList>
            <person name="Kucharzyk K."/>
            <person name="Murdoch R.W."/>
            <person name="Higgins S."/>
            <person name="Loffler F."/>
        </authorList>
    </citation>
    <scope>NUCLEOTIDE SEQUENCE</scope>
</reference>
<keyword evidence="2" id="KW-0472">Membrane</keyword>
<organism evidence="4">
    <name type="scientific">bioreactor metagenome</name>
    <dbReference type="NCBI Taxonomy" id="1076179"/>
    <lineage>
        <taxon>unclassified sequences</taxon>
        <taxon>metagenomes</taxon>
        <taxon>ecological metagenomes</taxon>
    </lineage>
</organism>
<feature type="transmembrane region" description="Helical" evidence="2">
    <location>
        <begin position="204"/>
        <end position="223"/>
    </location>
</feature>
<feature type="transmembrane region" description="Helical" evidence="2">
    <location>
        <begin position="68"/>
        <end position="86"/>
    </location>
</feature>
<dbReference type="EMBL" id="VSSQ01000060">
    <property type="protein sequence ID" value="MPL71563.1"/>
    <property type="molecule type" value="Genomic_DNA"/>
</dbReference>
<gene>
    <name evidence="4" type="ORF">SDC9_17340</name>
</gene>
<dbReference type="Pfam" id="PF07786">
    <property type="entry name" value="HGSNAT_cat"/>
    <property type="match status" value="1"/>
</dbReference>
<evidence type="ECO:0000256" key="2">
    <source>
        <dbReference type="SAM" id="Phobius"/>
    </source>
</evidence>
<protein>
    <recommendedName>
        <fullName evidence="3">Heparan-alpha-glucosaminide N-acetyltransferase catalytic domain-containing protein</fullName>
    </recommendedName>
</protein>
<feature type="region of interest" description="Disordered" evidence="1">
    <location>
        <begin position="1"/>
        <end position="21"/>
    </location>
</feature>
<accession>A0A644TX70</accession>
<feature type="transmembrane region" description="Helical" evidence="2">
    <location>
        <begin position="107"/>
        <end position="128"/>
    </location>
</feature>
<feature type="transmembrane region" description="Helical" evidence="2">
    <location>
        <begin position="134"/>
        <end position="154"/>
    </location>
</feature>
<feature type="transmembrane region" description="Helical" evidence="2">
    <location>
        <begin position="161"/>
        <end position="178"/>
    </location>
</feature>
<evidence type="ECO:0000259" key="3">
    <source>
        <dbReference type="Pfam" id="PF07786"/>
    </source>
</evidence>
<evidence type="ECO:0000256" key="1">
    <source>
        <dbReference type="SAM" id="MobiDB-lite"/>
    </source>
</evidence>
<evidence type="ECO:0000313" key="4">
    <source>
        <dbReference type="EMBL" id="MPL71563.1"/>
    </source>
</evidence>
<sequence>MGGELLENDDSVRVMPGGSGAPQSDRYWEVDAIRGIAILGMLFYHLLACLVMFHIITEDPRFLAYYNTYMFGSGIFVLIAGMAMILRHERMRGRTTKEYYGALVIKALFLLALGFCITIASWIGASVFLGSPAFIKFGFLHMLGVSMLLAIPLLRYGKWNIIIGMSIIAIGAFIFPYINDPSWLYPLGIHAEDFMMYTQDYFPLFPWFGVLLLGVGLGNVFYPHGRRGFSIREPGLLGTGLAKLGNGAVTLFIYLVHVPVIFVILWIISSLTGIGYL</sequence>
<keyword evidence="2" id="KW-1133">Transmembrane helix</keyword>
<feature type="transmembrane region" description="Helical" evidence="2">
    <location>
        <begin position="36"/>
        <end position="56"/>
    </location>
</feature>
<proteinExistence type="predicted"/>
<comment type="caution">
    <text evidence="4">The sequence shown here is derived from an EMBL/GenBank/DDBJ whole genome shotgun (WGS) entry which is preliminary data.</text>
</comment>
<dbReference type="AlphaFoldDB" id="A0A644TX70"/>
<name>A0A644TX70_9ZZZZ</name>